<organism evidence="3 4">
    <name type="scientific">Rhypophila decipiens</name>
    <dbReference type="NCBI Taxonomy" id="261697"/>
    <lineage>
        <taxon>Eukaryota</taxon>
        <taxon>Fungi</taxon>
        <taxon>Dikarya</taxon>
        <taxon>Ascomycota</taxon>
        <taxon>Pezizomycotina</taxon>
        <taxon>Sordariomycetes</taxon>
        <taxon>Sordariomycetidae</taxon>
        <taxon>Sordariales</taxon>
        <taxon>Naviculisporaceae</taxon>
        <taxon>Rhypophila</taxon>
    </lineage>
</organism>
<proteinExistence type="predicted"/>
<feature type="compositionally biased region" description="Basic residues" evidence="1">
    <location>
        <begin position="152"/>
        <end position="177"/>
    </location>
</feature>
<name>A0AAN6XYI8_9PEZI</name>
<feature type="region of interest" description="Disordered" evidence="1">
    <location>
        <begin position="63"/>
        <end position="85"/>
    </location>
</feature>
<reference evidence="3" key="2">
    <citation type="submission" date="2023-05" db="EMBL/GenBank/DDBJ databases">
        <authorList>
            <consortium name="Lawrence Berkeley National Laboratory"/>
            <person name="Steindorff A."/>
            <person name="Hensen N."/>
            <person name="Bonometti L."/>
            <person name="Westerberg I."/>
            <person name="Brannstrom I.O."/>
            <person name="Guillou S."/>
            <person name="Cros-Aarteil S."/>
            <person name="Calhoun S."/>
            <person name="Haridas S."/>
            <person name="Kuo A."/>
            <person name="Mondo S."/>
            <person name="Pangilinan J."/>
            <person name="Riley R."/>
            <person name="Labutti K."/>
            <person name="Andreopoulos B."/>
            <person name="Lipzen A."/>
            <person name="Chen C."/>
            <person name="Yanf M."/>
            <person name="Daum C."/>
            <person name="Ng V."/>
            <person name="Clum A."/>
            <person name="Ohm R."/>
            <person name="Martin F."/>
            <person name="Silar P."/>
            <person name="Natvig D."/>
            <person name="Lalanne C."/>
            <person name="Gautier V."/>
            <person name="Ament-Velasquez S.L."/>
            <person name="Kruys A."/>
            <person name="Hutchinson M.I."/>
            <person name="Powell A.J."/>
            <person name="Barry K."/>
            <person name="Miller A.N."/>
            <person name="Grigoriev I.V."/>
            <person name="Debuchy R."/>
            <person name="Gladieux P."/>
            <person name="Thoren M.H."/>
            <person name="Johannesson H."/>
        </authorList>
    </citation>
    <scope>NUCLEOTIDE SEQUENCE</scope>
    <source>
        <strain evidence="3">PSN293</strain>
    </source>
</reference>
<reference evidence="3" key="1">
    <citation type="journal article" date="2023" name="Mol. Phylogenet. Evol.">
        <title>Genome-scale phylogeny and comparative genomics of the fungal order Sordariales.</title>
        <authorList>
            <person name="Hensen N."/>
            <person name="Bonometti L."/>
            <person name="Westerberg I."/>
            <person name="Brannstrom I.O."/>
            <person name="Guillou S."/>
            <person name="Cros-Aarteil S."/>
            <person name="Calhoun S."/>
            <person name="Haridas S."/>
            <person name="Kuo A."/>
            <person name="Mondo S."/>
            <person name="Pangilinan J."/>
            <person name="Riley R."/>
            <person name="LaButti K."/>
            <person name="Andreopoulos B."/>
            <person name="Lipzen A."/>
            <person name="Chen C."/>
            <person name="Yan M."/>
            <person name="Daum C."/>
            <person name="Ng V."/>
            <person name="Clum A."/>
            <person name="Steindorff A."/>
            <person name="Ohm R.A."/>
            <person name="Martin F."/>
            <person name="Silar P."/>
            <person name="Natvig D.O."/>
            <person name="Lalanne C."/>
            <person name="Gautier V."/>
            <person name="Ament-Velasquez S.L."/>
            <person name="Kruys A."/>
            <person name="Hutchinson M.I."/>
            <person name="Powell A.J."/>
            <person name="Barry K."/>
            <person name="Miller A.N."/>
            <person name="Grigoriev I.V."/>
            <person name="Debuchy R."/>
            <person name="Gladieux P."/>
            <person name="Hiltunen Thoren M."/>
            <person name="Johannesson H."/>
        </authorList>
    </citation>
    <scope>NUCLEOTIDE SEQUENCE</scope>
    <source>
        <strain evidence="3">PSN293</strain>
    </source>
</reference>
<feature type="transmembrane region" description="Helical" evidence="2">
    <location>
        <begin position="90"/>
        <end position="110"/>
    </location>
</feature>
<accession>A0AAN6XYI8</accession>
<dbReference type="EMBL" id="MU858220">
    <property type="protein sequence ID" value="KAK4208978.1"/>
    <property type="molecule type" value="Genomic_DNA"/>
</dbReference>
<keyword evidence="2" id="KW-1133">Transmembrane helix</keyword>
<protein>
    <submittedName>
        <fullName evidence="3">Uncharacterized protein</fullName>
    </submittedName>
</protein>
<dbReference type="Proteomes" id="UP001301769">
    <property type="component" value="Unassembled WGS sequence"/>
</dbReference>
<evidence type="ECO:0000256" key="2">
    <source>
        <dbReference type="SAM" id="Phobius"/>
    </source>
</evidence>
<sequence length="234" mass="26050">MAPHPPNPPHAREANQPVQEIVDRALSLNFDSPKKPIIQLQNRQNQQPPATVTVIANAPTTTVITAPPATSSPIDQSDQSVETSSSLNGGAIAGIVIGSIVGLLLLIWIFRSCSNLGAPPTDTPPRDGRAWYDGVRSDYPPPDAPRSPYRSSHPRPHHRHHHHSSRSRSRHSHGHYRRSADIQEVQQVTPVAVVRDSSRRSRRASRSPYRMYEADLPYDDGRGRSRSVSRRRYD</sequence>
<feature type="compositionally biased region" description="Polar residues" evidence="1">
    <location>
        <begin position="71"/>
        <end position="85"/>
    </location>
</feature>
<dbReference type="AlphaFoldDB" id="A0AAN6XYI8"/>
<evidence type="ECO:0000256" key="1">
    <source>
        <dbReference type="SAM" id="MobiDB-lite"/>
    </source>
</evidence>
<evidence type="ECO:0000313" key="3">
    <source>
        <dbReference type="EMBL" id="KAK4208978.1"/>
    </source>
</evidence>
<evidence type="ECO:0000313" key="4">
    <source>
        <dbReference type="Proteomes" id="UP001301769"/>
    </source>
</evidence>
<feature type="compositionally biased region" description="Basic residues" evidence="1">
    <location>
        <begin position="224"/>
        <end position="234"/>
    </location>
</feature>
<keyword evidence="2" id="KW-0472">Membrane</keyword>
<gene>
    <name evidence="3" type="ORF">QBC37DRAFT_60269</name>
</gene>
<keyword evidence="2" id="KW-0812">Transmembrane</keyword>
<comment type="caution">
    <text evidence="3">The sequence shown here is derived from an EMBL/GenBank/DDBJ whole genome shotgun (WGS) entry which is preliminary data.</text>
</comment>
<keyword evidence="4" id="KW-1185">Reference proteome</keyword>
<feature type="region of interest" description="Disordered" evidence="1">
    <location>
        <begin position="117"/>
        <end position="234"/>
    </location>
</feature>